<proteinExistence type="predicted"/>
<dbReference type="RefSeq" id="WP_249323461.1">
    <property type="nucleotide sequence ID" value="NZ_JACRTK010000002.1"/>
</dbReference>
<organism evidence="1 2">
    <name type="scientific">Wansuia hejianensis</name>
    <dbReference type="NCBI Taxonomy" id="2763667"/>
    <lineage>
        <taxon>Bacteria</taxon>
        <taxon>Bacillati</taxon>
        <taxon>Bacillota</taxon>
        <taxon>Clostridia</taxon>
        <taxon>Lachnospirales</taxon>
        <taxon>Lachnospiraceae</taxon>
        <taxon>Wansuia</taxon>
    </lineage>
</organism>
<reference evidence="1 2" key="1">
    <citation type="submission" date="2020-08" db="EMBL/GenBank/DDBJ databases">
        <title>Genome public.</title>
        <authorList>
            <person name="Liu C."/>
            <person name="Sun Q."/>
        </authorList>
    </citation>
    <scope>NUCLEOTIDE SEQUENCE [LARGE SCALE GENOMIC DNA]</scope>
    <source>
        <strain evidence="1 2">NSJ-26</strain>
    </source>
</reference>
<evidence type="ECO:0000313" key="2">
    <source>
        <dbReference type="Proteomes" id="UP000601522"/>
    </source>
</evidence>
<comment type="caution">
    <text evidence="1">The sequence shown here is derived from an EMBL/GenBank/DDBJ whole genome shotgun (WGS) entry which is preliminary data.</text>
</comment>
<dbReference type="SUPFAM" id="SSF88659">
    <property type="entry name" value="Sigma3 and sigma4 domains of RNA polymerase sigma factors"/>
    <property type="match status" value="1"/>
</dbReference>
<dbReference type="Proteomes" id="UP000601522">
    <property type="component" value="Unassembled WGS sequence"/>
</dbReference>
<dbReference type="InterPro" id="IPR013324">
    <property type="entry name" value="RNA_pol_sigma_r3/r4-like"/>
</dbReference>
<accession>A0A926ILX7</accession>
<dbReference type="AlphaFoldDB" id="A0A926ILX7"/>
<protein>
    <submittedName>
        <fullName evidence="1">Uncharacterized protein</fullName>
    </submittedName>
</protein>
<sequence length="159" mass="18765">MRIKEKFYKETEYLLYNYKMLEISVENMKKEIEYLEKEDEARSISGISYDGFKTGPTFKINSIVEDTLLSISEKISYLEHSIRRMESRMKSINKSMEGLNELEKDILTKKYIEGKQWYVVAYDVKYSERQCRNIRNNAIEKLAIGIFGEIATLLPDDSK</sequence>
<dbReference type="EMBL" id="JACRTK010000002">
    <property type="protein sequence ID" value="MBC8590624.1"/>
    <property type="molecule type" value="Genomic_DNA"/>
</dbReference>
<gene>
    <name evidence="1" type="ORF">H8689_05700</name>
</gene>
<evidence type="ECO:0000313" key="1">
    <source>
        <dbReference type="EMBL" id="MBC8590624.1"/>
    </source>
</evidence>
<name>A0A926ILX7_9FIRM</name>
<keyword evidence="2" id="KW-1185">Reference proteome</keyword>